<feature type="region of interest" description="Disordered" evidence="1">
    <location>
        <begin position="1"/>
        <end position="46"/>
    </location>
</feature>
<comment type="caution">
    <text evidence="2">The sequence shown here is derived from an EMBL/GenBank/DDBJ whole genome shotgun (WGS) entry which is preliminary data.</text>
</comment>
<dbReference type="OrthoDB" id="2841597at2759"/>
<evidence type="ECO:0000313" key="2">
    <source>
        <dbReference type="EMBL" id="POS68525.1"/>
    </source>
</evidence>
<feature type="compositionally biased region" description="Basic and acidic residues" evidence="1">
    <location>
        <begin position="29"/>
        <end position="46"/>
    </location>
</feature>
<accession>A0A2P5HE36</accession>
<organism evidence="2 3">
    <name type="scientific">Diaporthe helianthi</name>
    <dbReference type="NCBI Taxonomy" id="158607"/>
    <lineage>
        <taxon>Eukaryota</taxon>
        <taxon>Fungi</taxon>
        <taxon>Dikarya</taxon>
        <taxon>Ascomycota</taxon>
        <taxon>Pezizomycotina</taxon>
        <taxon>Sordariomycetes</taxon>
        <taxon>Sordariomycetidae</taxon>
        <taxon>Diaporthales</taxon>
        <taxon>Diaporthaceae</taxon>
        <taxon>Diaporthe</taxon>
    </lineage>
</organism>
<dbReference type="Proteomes" id="UP000094444">
    <property type="component" value="Unassembled WGS sequence"/>
</dbReference>
<keyword evidence="3" id="KW-1185">Reference proteome</keyword>
<reference evidence="2" key="1">
    <citation type="submission" date="2017-09" db="EMBL/GenBank/DDBJ databases">
        <title>Polyketide synthases of a Diaporthe helianthi virulent isolate.</title>
        <authorList>
            <person name="Baroncelli R."/>
        </authorList>
    </citation>
    <scope>NUCLEOTIDE SEQUENCE [LARGE SCALE GENOMIC DNA]</scope>
    <source>
        <strain evidence="2">7/96</strain>
    </source>
</reference>
<dbReference type="AlphaFoldDB" id="A0A2P5HE36"/>
<evidence type="ECO:0000256" key="1">
    <source>
        <dbReference type="SAM" id="MobiDB-lite"/>
    </source>
</evidence>
<protein>
    <submittedName>
        <fullName evidence="2">Uncharacterized protein</fullName>
    </submittedName>
</protein>
<name>A0A2P5HE36_DIAHE</name>
<dbReference type="EMBL" id="MAVT02004556">
    <property type="protein sequence ID" value="POS68525.1"/>
    <property type="molecule type" value="Genomic_DNA"/>
</dbReference>
<dbReference type="InParanoid" id="A0A2P5HE36"/>
<gene>
    <name evidence="2" type="ORF">DHEL01_v213081</name>
</gene>
<evidence type="ECO:0000313" key="3">
    <source>
        <dbReference type="Proteomes" id="UP000094444"/>
    </source>
</evidence>
<proteinExistence type="predicted"/>
<sequence>MAERRNGGGGSSNANNSRARSRSPVAGPSRDRADLAQQRRDIERRETELERRHREILLQQQEMENELLRQRLRQQQLLAEQERQLVAELQAQRAASGSPGLDEAQALLALPVAQRRAALLSAFGVTGGRPRAKGKSKGAGWHKRGYRDANGDMWINVKIGEECTRGQDVWEGETLVGFVQQVQFSQEGSDYGYQAEHGRGNMTWDLLFRKKSLRQLLTSLEEAGLGDEDVLVRDLFDGGETVYYRLYDAEGNYVKRLW</sequence>